<evidence type="ECO:0000313" key="1">
    <source>
        <dbReference type="EMBL" id="KAH1169807.1"/>
    </source>
</evidence>
<organism evidence="1 2">
    <name type="scientific">Mauremys mutica</name>
    <name type="common">yellowpond turtle</name>
    <dbReference type="NCBI Taxonomy" id="74926"/>
    <lineage>
        <taxon>Eukaryota</taxon>
        <taxon>Metazoa</taxon>
        <taxon>Chordata</taxon>
        <taxon>Craniata</taxon>
        <taxon>Vertebrata</taxon>
        <taxon>Euteleostomi</taxon>
        <taxon>Archelosauria</taxon>
        <taxon>Testudinata</taxon>
        <taxon>Testudines</taxon>
        <taxon>Cryptodira</taxon>
        <taxon>Durocryptodira</taxon>
        <taxon>Testudinoidea</taxon>
        <taxon>Geoemydidae</taxon>
        <taxon>Geoemydinae</taxon>
        <taxon>Mauremys</taxon>
    </lineage>
</organism>
<accession>A0A9D3WXA1</accession>
<reference evidence="1" key="1">
    <citation type="submission" date="2021-09" db="EMBL/GenBank/DDBJ databases">
        <title>The genome of Mauremys mutica provides insights into the evolution of semi-aquatic lifestyle.</title>
        <authorList>
            <person name="Gong S."/>
            <person name="Gao Y."/>
        </authorList>
    </citation>
    <scope>NUCLEOTIDE SEQUENCE</scope>
    <source>
        <strain evidence="1">MM-2020</strain>
        <tissue evidence="1">Muscle</tissue>
    </source>
</reference>
<keyword evidence="2" id="KW-1185">Reference proteome</keyword>
<comment type="caution">
    <text evidence="1">The sequence shown here is derived from an EMBL/GenBank/DDBJ whole genome shotgun (WGS) entry which is preliminary data.</text>
</comment>
<sequence>MLHERRALSYNLYINAKMCISGILSCEYCTLKIISSYKVLFEIPLGFGKVASEATATHVYTSACKLEVIPRALVCFSNLVCSARRTLGSLPYSKDVDLHSARRENTEL</sequence>
<proteinExistence type="predicted"/>
<dbReference type="Proteomes" id="UP000827986">
    <property type="component" value="Unassembled WGS sequence"/>
</dbReference>
<gene>
    <name evidence="1" type="ORF">KIL84_000792</name>
</gene>
<evidence type="ECO:0000313" key="2">
    <source>
        <dbReference type="Proteomes" id="UP000827986"/>
    </source>
</evidence>
<dbReference type="EMBL" id="JAHDVG010000484">
    <property type="protein sequence ID" value="KAH1169807.1"/>
    <property type="molecule type" value="Genomic_DNA"/>
</dbReference>
<name>A0A9D3WXA1_9SAUR</name>
<dbReference type="AlphaFoldDB" id="A0A9D3WXA1"/>
<protein>
    <submittedName>
        <fullName evidence="1">Uncharacterized protein</fullName>
    </submittedName>
</protein>